<protein>
    <recommendedName>
        <fullName evidence="7">FecR family protein</fullName>
    </recommendedName>
</protein>
<gene>
    <name evidence="5" type="ORF">FUAX_06580</name>
</gene>
<dbReference type="GO" id="GO:0016989">
    <property type="term" value="F:sigma factor antagonist activity"/>
    <property type="evidence" value="ECO:0007669"/>
    <property type="project" value="TreeGrafter"/>
</dbReference>
<feature type="domain" description="FecR protein" evidence="3">
    <location>
        <begin position="166"/>
        <end position="260"/>
    </location>
</feature>
<dbReference type="InterPro" id="IPR012373">
    <property type="entry name" value="Ferrdict_sens_TM"/>
</dbReference>
<keyword evidence="2" id="KW-0812">Transmembrane</keyword>
<dbReference type="InterPro" id="IPR032508">
    <property type="entry name" value="FecR_C"/>
</dbReference>
<sequence>MQEKQDMDRALARSLERGGESGLSPEETAKVAELWKESFRAGHKLADTVADEDKAWEVLENRIKRAQAKNVRIYRLGWAASLLVLAITGLALFLNRTPTGHEIGQKTVASASDEISILFPDGRSATLADSSSAVFSGRHTTASKKAGAPLVYSPASGSTRKAEYTTVRVPKGKRFSLVLSDGTKVWLNSDTELRYPEAFPAGSRNVELKGEACFEVAKDKKKPFLVKVSDLEIKVYGTQFNVTHYPEMQGVRTVLVEGSVGVSKLGYPEGVKLRPSQSLYYDIKANKARKETLDDTDIFTAWKDGRLVFQNEPFSLLAKRLERWYGIKVINRYDALRTERFSGDFINESATEAFSRLKMAGDFEFEFQNGTIVITAPKGK</sequence>
<evidence type="ECO:0000256" key="1">
    <source>
        <dbReference type="SAM" id="MobiDB-lite"/>
    </source>
</evidence>
<dbReference type="KEGG" id="fax:FUAX_06580"/>
<dbReference type="Pfam" id="PF16344">
    <property type="entry name" value="FecR_C"/>
    <property type="match status" value="1"/>
</dbReference>
<dbReference type="PANTHER" id="PTHR30273">
    <property type="entry name" value="PERIPLASMIC SIGNAL SENSOR AND SIGMA FACTOR ACTIVATOR FECR-RELATED"/>
    <property type="match status" value="1"/>
</dbReference>
<feature type="transmembrane region" description="Helical" evidence="2">
    <location>
        <begin position="73"/>
        <end position="94"/>
    </location>
</feature>
<evidence type="ECO:0008006" key="7">
    <source>
        <dbReference type="Google" id="ProtNLM"/>
    </source>
</evidence>
<feature type="domain" description="Protein FecR C-terminal" evidence="4">
    <location>
        <begin position="306"/>
        <end position="374"/>
    </location>
</feature>
<dbReference type="EMBL" id="AP025314">
    <property type="protein sequence ID" value="BDD08226.1"/>
    <property type="molecule type" value="Genomic_DNA"/>
</dbReference>
<dbReference type="Gene3D" id="3.55.50.30">
    <property type="match status" value="1"/>
</dbReference>
<evidence type="ECO:0000256" key="2">
    <source>
        <dbReference type="SAM" id="Phobius"/>
    </source>
</evidence>
<evidence type="ECO:0000259" key="3">
    <source>
        <dbReference type="Pfam" id="PF04773"/>
    </source>
</evidence>
<dbReference type="PANTHER" id="PTHR30273:SF2">
    <property type="entry name" value="PROTEIN FECR"/>
    <property type="match status" value="1"/>
</dbReference>
<evidence type="ECO:0000313" key="5">
    <source>
        <dbReference type="EMBL" id="BDD08226.1"/>
    </source>
</evidence>
<evidence type="ECO:0000313" key="6">
    <source>
        <dbReference type="Proteomes" id="UP001348817"/>
    </source>
</evidence>
<accession>A0AAU9C7Z9</accession>
<dbReference type="InterPro" id="IPR006860">
    <property type="entry name" value="FecR"/>
</dbReference>
<feature type="region of interest" description="Disordered" evidence="1">
    <location>
        <begin position="1"/>
        <end position="27"/>
    </location>
</feature>
<dbReference type="Pfam" id="PF04773">
    <property type="entry name" value="FecR"/>
    <property type="match status" value="1"/>
</dbReference>
<feature type="compositionally biased region" description="Basic and acidic residues" evidence="1">
    <location>
        <begin position="1"/>
        <end position="19"/>
    </location>
</feature>
<reference evidence="5 6" key="1">
    <citation type="submission" date="2021-12" db="EMBL/GenBank/DDBJ databases">
        <title>Genome sequencing of bacteria with rrn-lacking chromosome and rrn-plasmid.</title>
        <authorList>
            <person name="Anda M."/>
            <person name="Iwasaki W."/>
        </authorList>
    </citation>
    <scope>NUCLEOTIDE SEQUENCE [LARGE SCALE GENOMIC DNA]</scope>
    <source>
        <strain evidence="5 6">DSM 100852</strain>
    </source>
</reference>
<evidence type="ECO:0000259" key="4">
    <source>
        <dbReference type="Pfam" id="PF16344"/>
    </source>
</evidence>
<keyword evidence="6" id="KW-1185">Reference proteome</keyword>
<dbReference type="PIRSF" id="PIRSF018266">
    <property type="entry name" value="FecR"/>
    <property type="match status" value="1"/>
</dbReference>
<dbReference type="RefSeq" id="WP_338393498.1">
    <property type="nucleotide sequence ID" value="NZ_AP025314.1"/>
</dbReference>
<name>A0AAU9C7Z9_9BACT</name>
<keyword evidence="2" id="KW-0472">Membrane</keyword>
<organism evidence="5 6">
    <name type="scientific">Fulvitalea axinellae</name>
    <dbReference type="NCBI Taxonomy" id="1182444"/>
    <lineage>
        <taxon>Bacteria</taxon>
        <taxon>Pseudomonadati</taxon>
        <taxon>Bacteroidota</taxon>
        <taxon>Cytophagia</taxon>
        <taxon>Cytophagales</taxon>
        <taxon>Persicobacteraceae</taxon>
        <taxon>Fulvitalea</taxon>
    </lineage>
</organism>
<dbReference type="Proteomes" id="UP001348817">
    <property type="component" value="Chromosome"/>
</dbReference>
<dbReference type="FunFam" id="2.60.120.1440:FF:000001">
    <property type="entry name" value="Putative anti-sigma factor"/>
    <property type="match status" value="1"/>
</dbReference>
<proteinExistence type="predicted"/>
<dbReference type="AlphaFoldDB" id="A0AAU9C7Z9"/>
<dbReference type="Gene3D" id="2.60.120.1440">
    <property type="match status" value="1"/>
</dbReference>
<keyword evidence="2" id="KW-1133">Transmembrane helix</keyword>